<feature type="region of interest" description="Disordered" evidence="1">
    <location>
        <begin position="57"/>
        <end position="77"/>
    </location>
</feature>
<sequence length="178" mass="20508">MRLGSSCREREPRKRVKRHSSRGRGGSRRPSPVPVFARGTQTYQQLASLAALCSARGAAVKPHSPSNRKRLHPSERREPEQIYKVTWGCSSCFSWLRTPRGFLESSDGIIRLARNRTKKERRFPKNAFVFVERMEQLTGQPWNLHLSQVSPMHSRDGRAMMPPGFPHWCLRVFRSNTP</sequence>
<evidence type="ECO:0000313" key="2">
    <source>
        <dbReference type="EMBL" id="KAJ8347289.1"/>
    </source>
</evidence>
<dbReference type="EMBL" id="JAINUF010000011">
    <property type="protein sequence ID" value="KAJ8347289.1"/>
    <property type="molecule type" value="Genomic_DNA"/>
</dbReference>
<evidence type="ECO:0000313" key="3">
    <source>
        <dbReference type="Proteomes" id="UP001152622"/>
    </source>
</evidence>
<reference evidence="2" key="1">
    <citation type="journal article" date="2023" name="Science">
        <title>Genome structures resolve the early diversification of teleost fishes.</title>
        <authorList>
            <person name="Parey E."/>
            <person name="Louis A."/>
            <person name="Montfort J."/>
            <person name="Bouchez O."/>
            <person name="Roques C."/>
            <person name="Iampietro C."/>
            <person name="Lluch J."/>
            <person name="Castinel A."/>
            <person name="Donnadieu C."/>
            <person name="Desvignes T."/>
            <person name="Floi Bucao C."/>
            <person name="Jouanno E."/>
            <person name="Wen M."/>
            <person name="Mejri S."/>
            <person name="Dirks R."/>
            <person name="Jansen H."/>
            <person name="Henkel C."/>
            <person name="Chen W.J."/>
            <person name="Zahm M."/>
            <person name="Cabau C."/>
            <person name="Klopp C."/>
            <person name="Thompson A.W."/>
            <person name="Robinson-Rechavi M."/>
            <person name="Braasch I."/>
            <person name="Lecointre G."/>
            <person name="Bobe J."/>
            <person name="Postlethwait J.H."/>
            <person name="Berthelot C."/>
            <person name="Roest Crollius H."/>
            <person name="Guiguen Y."/>
        </authorList>
    </citation>
    <scope>NUCLEOTIDE SEQUENCE</scope>
    <source>
        <strain evidence="2">WJC10195</strain>
    </source>
</reference>
<proteinExistence type="predicted"/>
<feature type="compositionally biased region" description="Basic residues" evidence="1">
    <location>
        <begin position="13"/>
        <end position="27"/>
    </location>
</feature>
<keyword evidence="3" id="KW-1185">Reference proteome</keyword>
<comment type="caution">
    <text evidence="2">The sequence shown here is derived from an EMBL/GenBank/DDBJ whole genome shotgun (WGS) entry which is preliminary data.</text>
</comment>
<dbReference type="AlphaFoldDB" id="A0A9Q1INK0"/>
<protein>
    <submittedName>
        <fullName evidence="2">Uncharacterized protein</fullName>
    </submittedName>
</protein>
<evidence type="ECO:0000256" key="1">
    <source>
        <dbReference type="SAM" id="MobiDB-lite"/>
    </source>
</evidence>
<name>A0A9Q1INK0_SYNKA</name>
<feature type="region of interest" description="Disordered" evidence="1">
    <location>
        <begin position="1"/>
        <end position="36"/>
    </location>
</feature>
<accession>A0A9Q1INK0</accession>
<gene>
    <name evidence="2" type="ORF">SKAU_G00286900</name>
</gene>
<dbReference type="Proteomes" id="UP001152622">
    <property type="component" value="Chromosome 11"/>
</dbReference>
<organism evidence="2 3">
    <name type="scientific">Synaphobranchus kaupii</name>
    <name type="common">Kaup's arrowtooth eel</name>
    <dbReference type="NCBI Taxonomy" id="118154"/>
    <lineage>
        <taxon>Eukaryota</taxon>
        <taxon>Metazoa</taxon>
        <taxon>Chordata</taxon>
        <taxon>Craniata</taxon>
        <taxon>Vertebrata</taxon>
        <taxon>Euteleostomi</taxon>
        <taxon>Actinopterygii</taxon>
        <taxon>Neopterygii</taxon>
        <taxon>Teleostei</taxon>
        <taxon>Anguilliformes</taxon>
        <taxon>Synaphobranchidae</taxon>
        <taxon>Synaphobranchus</taxon>
    </lineage>
</organism>